<dbReference type="Pfam" id="PF01321">
    <property type="entry name" value="Creatinase_N"/>
    <property type="match status" value="1"/>
</dbReference>
<dbReference type="KEGG" id="lip:LI0823"/>
<dbReference type="InterPro" id="IPR050659">
    <property type="entry name" value="Peptidase_M24B"/>
</dbReference>
<dbReference type="RefSeq" id="WP_011526906.1">
    <property type="nucleotide sequence ID" value="NC_008011.1"/>
</dbReference>
<dbReference type="InterPro" id="IPR000587">
    <property type="entry name" value="Creatinase_N"/>
</dbReference>
<keyword evidence="3" id="KW-0645">Protease</keyword>
<dbReference type="PANTHER" id="PTHR46112:SF3">
    <property type="entry name" value="AMINOPEPTIDASE YPDF"/>
    <property type="match status" value="1"/>
</dbReference>
<dbReference type="Pfam" id="PF00557">
    <property type="entry name" value="Peptidase_M24"/>
    <property type="match status" value="1"/>
</dbReference>
<feature type="domain" description="Creatinase N-terminal" evidence="2">
    <location>
        <begin position="10"/>
        <end position="145"/>
    </location>
</feature>
<dbReference type="InterPro" id="IPR001714">
    <property type="entry name" value="Pept_M24_MAP"/>
</dbReference>
<dbReference type="SUPFAM" id="SSF53092">
    <property type="entry name" value="Creatinase/prolidase N-terminal domain"/>
    <property type="match status" value="1"/>
</dbReference>
<dbReference type="Proteomes" id="UP000002430">
    <property type="component" value="Chromosome"/>
</dbReference>
<evidence type="ECO:0000313" key="3">
    <source>
        <dbReference type="EMBL" id="CAJ54877.1"/>
    </source>
</evidence>
<evidence type="ECO:0000259" key="2">
    <source>
        <dbReference type="Pfam" id="PF01321"/>
    </source>
</evidence>
<accession>Q1MQ50</accession>
<sequence>MDILLPFEKRREQLHKVMSERKLDGLLVYHAANRYYLSGFELHNPQCNESAGCLIILANGKDWLCTDSRYTEAAKRLWDEDFIYSYGHNIPEQLGLLINKILPKGSCIGFESKVLSVNFFEAFVEQLQDITPVSADGIVEDLRVIKDEQEVRLMEQSCLLNHQLLTWVPSILRPGESEASVSWEIELFFRKHGANELAFPSIVASGGNAALPHAIPSSDTQIESEELVLVDVGARLYDYCSDQTRTFWVGDNPSKRFQQTLALVQEAQHRAIKAIQPGVLAKDVYNTVYTFFIEYGVEKAFKHNLGHGVGLEVHEAPSLGPRSETILKPGMVITVEPGLYYPEWGGVRWEHMVLVTEDGAKVF</sequence>
<dbReference type="OrthoDB" id="9806388at2"/>
<dbReference type="SUPFAM" id="SSF55920">
    <property type="entry name" value="Creatinase/aminopeptidase"/>
    <property type="match status" value="1"/>
</dbReference>
<keyword evidence="4" id="KW-1185">Reference proteome</keyword>
<dbReference type="HOGENOM" id="CLU_017266_4_2_7"/>
<dbReference type="AlphaFoldDB" id="Q1MQ50"/>
<dbReference type="STRING" id="363253.LI0823"/>
<keyword evidence="3" id="KW-0031">Aminopeptidase</keyword>
<gene>
    <name evidence="3" type="primary">pepQ</name>
    <name evidence="3" type="ordered locus">LI0823</name>
</gene>
<dbReference type="PRINTS" id="PR00599">
    <property type="entry name" value="MAPEPTIDASE"/>
</dbReference>
<name>Q1MQ50_LAWIP</name>
<protein>
    <submittedName>
        <fullName evidence="3">Xaa-Pro aminopeptidase</fullName>
    </submittedName>
</protein>
<reference evidence="3 4" key="1">
    <citation type="submission" date="2005-11" db="EMBL/GenBank/DDBJ databases">
        <title>The complete genome sequence of Lawsonia intracellularis: the causative agent of proliferative enteropathy.</title>
        <authorList>
            <person name="Kaur K."/>
            <person name="Zhang Q."/>
            <person name="Beckler D."/>
            <person name="Munir S."/>
            <person name="Li L."/>
            <person name="Kinsley K."/>
            <person name="Herron L."/>
            <person name="Peterson A."/>
            <person name="May B."/>
            <person name="Singh S."/>
            <person name="Gebhart C."/>
            <person name="Kapur V."/>
        </authorList>
    </citation>
    <scope>NUCLEOTIDE SEQUENCE [LARGE SCALE GENOMIC DNA]</scope>
    <source>
        <strain evidence="3 4">PHE/MN1-00</strain>
    </source>
</reference>
<dbReference type="CDD" id="cd01092">
    <property type="entry name" value="APP-like"/>
    <property type="match status" value="1"/>
</dbReference>
<dbReference type="InterPro" id="IPR000994">
    <property type="entry name" value="Pept_M24"/>
</dbReference>
<dbReference type="PANTHER" id="PTHR46112">
    <property type="entry name" value="AMINOPEPTIDASE"/>
    <property type="match status" value="1"/>
</dbReference>
<dbReference type="eggNOG" id="COG0006">
    <property type="taxonomic scope" value="Bacteria"/>
</dbReference>
<dbReference type="GO" id="GO:0004177">
    <property type="term" value="F:aminopeptidase activity"/>
    <property type="evidence" value="ECO:0007669"/>
    <property type="project" value="UniProtKB-KW"/>
</dbReference>
<organism evidence="3 4">
    <name type="scientific">Lawsonia intracellularis (strain PHE/MN1-00)</name>
    <dbReference type="NCBI Taxonomy" id="363253"/>
    <lineage>
        <taxon>Bacteria</taxon>
        <taxon>Pseudomonadati</taxon>
        <taxon>Thermodesulfobacteriota</taxon>
        <taxon>Desulfovibrionia</taxon>
        <taxon>Desulfovibrionales</taxon>
        <taxon>Desulfovibrionaceae</taxon>
        <taxon>Lawsonia</taxon>
    </lineage>
</organism>
<dbReference type="EMBL" id="AM180252">
    <property type="protein sequence ID" value="CAJ54877.1"/>
    <property type="molecule type" value="Genomic_DNA"/>
</dbReference>
<feature type="domain" description="Peptidase M24" evidence="1">
    <location>
        <begin position="153"/>
        <end position="357"/>
    </location>
</feature>
<dbReference type="Gene3D" id="3.90.230.10">
    <property type="entry name" value="Creatinase/methionine aminopeptidase superfamily"/>
    <property type="match status" value="1"/>
</dbReference>
<keyword evidence="3" id="KW-0378">Hydrolase</keyword>
<evidence type="ECO:0000313" key="4">
    <source>
        <dbReference type="Proteomes" id="UP000002430"/>
    </source>
</evidence>
<dbReference type="InterPro" id="IPR036005">
    <property type="entry name" value="Creatinase/aminopeptidase-like"/>
</dbReference>
<dbReference type="Gene3D" id="3.40.350.10">
    <property type="entry name" value="Creatinase/prolidase N-terminal domain"/>
    <property type="match status" value="1"/>
</dbReference>
<proteinExistence type="predicted"/>
<dbReference type="GO" id="GO:0008235">
    <property type="term" value="F:metalloexopeptidase activity"/>
    <property type="evidence" value="ECO:0007669"/>
    <property type="project" value="UniProtKB-ARBA"/>
</dbReference>
<evidence type="ECO:0000259" key="1">
    <source>
        <dbReference type="Pfam" id="PF00557"/>
    </source>
</evidence>
<dbReference type="InterPro" id="IPR029149">
    <property type="entry name" value="Creatin/AminoP/Spt16_N"/>
</dbReference>